<dbReference type="GO" id="GO:0016301">
    <property type="term" value="F:kinase activity"/>
    <property type="evidence" value="ECO:0007669"/>
    <property type="project" value="UniProtKB-KW"/>
</dbReference>
<dbReference type="EMBL" id="JWYV01000004">
    <property type="protein sequence ID" value="KKD00470.1"/>
    <property type="molecule type" value="Genomic_DNA"/>
</dbReference>
<dbReference type="GO" id="GO:0003677">
    <property type="term" value="F:DNA binding"/>
    <property type="evidence" value="ECO:0007669"/>
    <property type="project" value="InterPro"/>
</dbReference>
<dbReference type="SMART" id="SM00421">
    <property type="entry name" value="HTH_LUXR"/>
    <property type="match status" value="1"/>
</dbReference>
<keyword evidence="2" id="KW-0808">Transferase</keyword>
<keyword evidence="2" id="KW-0418">Kinase</keyword>
<dbReference type="InterPro" id="IPR009959">
    <property type="entry name" value="Cyclase_SnoaL-like"/>
</dbReference>
<organism evidence="2 3">
    <name type="scientific">Photobacterium halotolerans</name>
    <dbReference type="NCBI Taxonomy" id="265726"/>
    <lineage>
        <taxon>Bacteria</taxon>
        <taxon>Pseudomonadati</taxon>
        <taxon>Pseudomonadota</taxon>
        <taxon>Gammaproteobacteria</taxon>
        <taxon>Vibrionales</taxon>
        <taxon>Vibrionaceae</taxon>
        <taxon>Photobacterium</taxon>
    </lineage>
</organism>
<keyword evidence="3" id="KW-1185">Reference proteome</keyword>
<dbReference type="GO" id="GO:0006355">
    <property type="term" value="P:regulation of DNA-templated transcription"/>
    <property type="evidence" value="ECO:0007669"/>
    <property type="project" value="InterPro"/>
</dbReference>
<accession>A0A0F5VG43</accession>
<comment type="caution">
    <text evidence="2">The sequence shown here is derived from an EMBL/GenBank/DDBJ whole genome shotgun (WGS) entry which is preliminary data.</text>
</comment>
<dbReference type="Gene3D" id="1.10.10.10">
    <property type="entry name" value="Winged helix-like DNA-binding domain superfamily/Winged helix DNA-binding domain"/>
    <property type="match status" value="1"/>
</dbReference>
<proteinExistence type="predicted"/>
<dbReference type="Gene3D" id="3.10.450.50">
    <property type="match status" value="1"/>
</dbReference>
<evidence type="ECO:0000259" key="1">
    <source>
        <dbReference type="SMART" id="SM00421"/>
    </source>
</evidence>
<dbReference type="STRING" id="265726.KY46_07480"/>
<dbReference type="InterPro" id="IPR036388">
    <property type="entry name" value="WH-like_DNA-bd_sf"/>
</dbReference>
<dbReference type="SUPFAM" id="SSF46894">
    <property type="entry name" value="C-terminal effector domain of the bipartite response regulators"/>
    <property type="match status" value="1"/>
</dbReference>
<dbReference type="InterPro" id="IPR016032">
    <property type="entry name" value="Sig_transdc_resp-reg_C-effctor"/>
</dbReference>
<dbReference type="AlphaFoldDB" id="A0A0F5VG43"/>
<dbReference type="PANTHER" id="PTHR38436">
    <property type="entry name" value="POLYKETIDE CYCLASE SNOAL-LIKE DOMAIN"/>
    <property type="match status" value="1"/>
</dbReference>
<evidence type="ECO:0000313" key="2">
    <source>
        <dbReference type="EMBL" id="KKD00470.1"/>
    </source>
</evidence>
<dbReference type="Pfam" id="PF07366">
    <property type="entry name" value="SnoaL"/>
    <property type="match status" value="1"/>
</dbReference>
<dbReference type="InterPro" id="IPR032710">
    <property type="entry name" value="NTF2-like_dom_sf"/>
</dbReference>
<evidence type="ECO:0000313" key="3">
    <source>
        <dbReference type="Proteomes" id="UP000033633"/>
    </source>
</evidence>
<dbReference type="SUPFAM" id="SSF54427">
    <property type="entry name" value="NTF2-like"/>
    <property type="match status" value="1"/>
</dbReference>
<dbReference type="PATRIC" id="fig|265726.11.peg.3559"/>
<dbReference type="Proteomes" id="UP000033633">
    <property type="component" value="Unassembled WGS sequence"/>
</dbReference>
<dbReference type="PANTHER" id="PTHR38436:SF1">
    <property type="entry name" value="ESTER CYCLASE"/>
    <property type="match status" value="1"/>
</dbReference>
<sequence length="250" mass="28497">MPRVQQRKVRIITHRQPCVQTARNLMNRVWNDKMTEAVTEVMTSHTVIESPLQLSVGSDSFCETLRVWQRAFPTLEYKESRVITRKNDIVIEWTAKGKHLGEFLGVSATGKDLVYQGSSQLTFINNKVSHYTSVVNTQSILSQLMGRYTPRTEPLKPRSASEELYTVIPQLLSPFLTQRQVECLALSTLSLSVKEVAATLNIKDSSVQTHLKRAFELLSVSNKKMFMAYICENNTIELLIRMGLYLKQSI</sequence>
<name>A0A0F5VG43_9GAMM</name>
<reference evidence="2 3" key="1">
    <citation type="submission" date="2014-12" db="EMBL/GenBank/DDBJ databases">
        <title>Mercury Reductase activity and rhizosphere competence traits in the genome of root associated Photobacterium halotolerans MELD1.</title>
        <authorList>
            <person name="Mathew D.C."/>
            <person name="Huang C.-C."/>
        </authorList>
    </citation>
    <scope>NUCLEOTIDE SEQUENCE [LARGE SCALE GENOMIC DNA]</scope>
    <source>
        <strain evidence="2 3">MELD1</strain>
    </source>
</reference>
<dbReference type="Pfam" id="PF00196">
    <property type="entry name" value="GerE"/>
    <property type="match status" value="1"/>
</dbReference>
<protein>
    <submittedName>
        <fullName evidence="2">Histidine kinase</fullName>
    </submittedName>
</protein>
<dbReference type="GO" id="GO:0030638">
    <property type="term" value="P:polyketide metabolic process"/>
    <property type="evidence" value="ECO:0007669"/>
    <property type="project" value="InterPro"/>
</dbReference>
<dbReference type="InterPro" id="IPR000792">
    <property type="entry name" value="Tscrpt_reg_LuxR_C"/>
</dbReference>
<feature type="domain" description="HTH luxR-type" evidence="1">
    <location>
        <begin position="173"/>
        <end position="230"/>
    </location>
</feature>
<gene>
    <name evidence="2" type="ORF">KY46_07480</name>
</gene>